<dbReference type="RefSeq" id="WP_092925649.1">
    <property type="nucleotide sequence ID" value="NZ_FJTZ01000012.1"/>
</dbReference>
<dbReference type="Proteomes" id="UP000245695">
    <property type="component" value="Chromosome 1"/>
</dbReference>
<evidence type="ECO:0000256" key="5">
    <source>
        <dbReference type="ARBA" id="ARBA00022989"/>
    </source>
</evidence>
<evidence type="ECO:0000256" key="3">
    <source>
        <dbReference type="ARBA" id="ARBA00022475"/>
    </source>
</evidence>
<proteinExistence type="inferred from homology"/>
<gene>
    <name evidence="8" type="ORF">FRIFI_1498</name>
</gene>
<dbReference type="KEGG" id="rhom:FRIFI_1498"/>
<evidence type="ECO:0000256" key="1">
    <source>
        <dbReference type="ARBA" id="ARBA00004651"/>
    </source>
</evidence>
<sequence length="140" mass="14809">MEGILGTIIYSVIGFILMLVGNFLVDLAIPCHFPTEIKRGNKAVGYISAASSIAVGILLRSVIASPVNQNTNTTILQDLTSTVIYFVLGIVLCILGYLSMLVFNKKYNLNEEIGNGNSAAGLMVSGIFIGLAILISGAIQ</sequence>
<evidence type="ECO:0000256" key="6">
    <source>
        <dbReference type="ARBA" id="ARBA00023136"/>
    </source>
</evidence>
<keyword evidence="5 7" id="KW-1133">Transmembrane helix</keyword>
<evidence type="ECO:0000256" key="4">
    <source>
        <dbReference type="ARBA" id="ARBA00022692"/>
    </source>
</evidence>
<dbReference type="PANTHER" id="PTHR40043">
    <property type="entry name" value="UPF0719 INNER MEMBRANE PROTEIN YJFL"/>
    <property type="match status" value="1"/>
</dbReference>
<feature type="transmembrane region" description="Helical" evidence="7">
    <location>
        <begin position="116"/>
        <end position="139"/>
    </location>
</feature>
<dbReference type="AlphaFoldDB" id="A0A2P2BRU2"/>
<dbReference type="Pfam" id="PF03994">
    <property type="entry name" value="DUF350"/>
    <property type="match status" value="1"/>
</dbReference>
<accession>A0A2P2BRU2</accession>
<dbReference type="InterPro" id="IPR007140">
    <property type="entry name" value="DUF350"/>
</dbReference>
<name>A0A2P2BRU2_9FIRM</name>
<reference evidence="8 9" key="1">
    <citation type="submission" date="2014-09" db="EMBL/GenBank/DDBJ databases">
        <authorList>
            <person name="Hornung B.V."/>
        </authorList>
    </citation>
    <scope>NUCLEOTIDE SEQUENCE [LARGE SCALE GENOMIC DNA]</scope>
    <source>
        <strain evidence="8 9">FRIFI</strain>
    </source>
</reference>
<comment type="similarity">
    <text evidence="2">Belongs to the UPF0719 family.</text>
</comment>
<feature type="transmembrane region" description="Helical" evidence="7">
    <location>
        <begin position="43"/>
        <end position="63"/>
    </location>
</feature>
<evidence type="ECO:0000313" key="9">
    <source>
        <dbReference type="Proteomes" id="UP000245695"/>
    </source>
</evidence>
<evidence type="ECO:0000256" key="2">
    <source>
        <dbReference type="ARBA" id="ARBA00005779"/>
    </source>
</evidence>
<keyword evidence="9" id="KW-1185">Reference proteome</keyword>
<dbReference type="GO" id="GO:0005886">
    <property type="term" value="C:plasma membrane"/>
    <property type="evidence" value="ECO:0007669"/>
    <property type="project" value="UniProtKB-SubCell"/>
</dbReference>
<keyword evidence="3" id="KW-1003">Cell membrane</keyword>
<comment type="subcellular location">
    <subcellularLocation>
        <location evidence="1">Cell membrane</location>
        <topology evidence="1">Multi-pass membrane protein</topology>
    </subcellularLocation>
</comment>
<organism evidence="8 9">
    <name type="scientific">Romboutsia hominis</name>
    <dbReference type="NCBI Taxonomy" id="1507512"/>
    <lineage>
        <taxon>Bacteria</taxon>
        <taxon>Bacillati</taxon>
        <taxon>Bacillota</taxon>
        <taxon>Clostridia</taxon>
        <taxon>Peptostreptococcales</taxon>
        <taxon>Peptostreptococcaceae</taxon>
        <taxon>Romboutsia</taxon>
    </lineage>
</organism>
<keyword evidence="6 7" id="KW-0472">Membrane</keyword>
<protein>
    <recommendedName>
        <fullName evidence="10">DUF350 domain-containing protein</fullName>
    </recommendedName>
</protein>
<evidence type="ECO:0000256" key="7">
    <source>
        <dbReference type="SAM" id="Phobius"/>
    </source>
</evidence>
<evidence type="ECO:0000313" key="8">
    <source>
        <dbReference type="EMBL" id="CEI73032.1"/>
    </source>
</evidence>
<feature type="transmembrane region" description="Helical" evidence="7">
    <location>
        <begin position="6"/>
        <end position="31"/>
    </location>
</feature>
<dbReference type="EMBL" id="LN650648">
    <property type="protein sequence ID" value="CEI73032.1"/>
    <property type="molecule type" value="Genomic_DNA"/>
</dbReference>
<keyword evidence="4 7" id="KW-0812">Transmembrane</keyword>
<evidence type="ECO:0008006" key="10">
    <source>
        <dbReference type="Google" id="ProtNLM"/>
    </source>
</evidence>
<feature type="transmembrane region" description="Helical" evidence="7">
    <location>
        <begin position="83"/>
        <end position="104"/>
    </location>
</feature>
<dbReference type="PANTHER" id="PTHR40043:SF1">
    <property type="entry name" value="UPF0719 INNER MEMBRANE PROTEIN YJFL"/>
    <property type="match status" value="1"/>
</dbReference>